<gene>
    <name evidence="1" type="ORF">CDAR_452471</name>
</gene>
<accession>A0AAV4U7U5</accession>
<keyword evidence="2" id="KW-1185">Reference proteome</keyword>
<evidence type="ECO:0000313" key="2">
    <source>
        <dbReference type="Proteomes" id="UP001054837"/>
    </source>
</evidence>
<protein>
    <submittedName>
        <fullName evidence="1">Uncharacterized protein</fullName>
    </submittedName>
</protein>
<dbReference type="EMBL" id="BPLQ01010823">
    <property type="protein sequence ID" value="GIY53842.1"/>
    <property type="molecule type" value="Genomic_DNA"/>
</dbReference>
<dbReference type="Proteomes" id="UP001054837">
    <property type="component" value="Unassembled WGS sequence"/>
</dbReference>
<reference evidence="1 2" key="1">
    <citation type="submission" date="2021-06" db="EMBL/GenBank/DDBJ databases">
        <title>Caerostris darwini draft genome.</title>
        <authorList>
            <person name="Kono N."/>
            <person name="Arakawa K."/>
        </authorList>
    </citation>
    <scope>NUCLEOTIDE SEQUENCE [LARGE SCALE GENOMIC DNA]</scope>
</reference>
<name>A0AAV4U7U5_9ARAC</name>
<dbReference type="AlphaFoldDB" id="A0AAV4U7U5"/>
<evidence type="ECO:0000313" key="1">
    <source>
        <dbReference type="EMBL" id="GIY53842.1"/>
    </source>
</evidence>
<organism evidence="1 2">
    <name type="scientific">Caerostris darwini</name>
    <dbReference type="NCBI Taxonomy" id="1538125"/>
    <lineage>
        <taxon>Eukaryota</taxon>
        <taxon>Metazoa</taxon>
        <taxon>Ecdysozoa</taxon>
        <taxon>Arthropoda</taxon>
        <taxon>Chelicerata</taxon>
        <taxon>Arachnida</taxon>
        <taxon>Araneae</taxon>
        <taxon>Araneomorphae</taxon>
        <taxon>Entelegynae</taxon>
        <taxon>Araneoidea</taxon>
        <taxon>Araneidae</taxon>
        <taxon>Caerostris</taxon>
    </lineage>
</organism>
<sequence length="88" mass="9761">MWYNKLRAISHAFGHSTGVADSTIALTISSVMWRGTDSSPSTFKINYTISPNFAGIFLNAHDIKKVFPLRIAFTNLDARKAAVVFELL</sequence>
<proteinExistence type="predicted"/>
<comment type="caution">
    <text evidence="1">The sequence shown here is derived from an EMBL/GenBank/DDBJ whole genome shotgun (WGS) entry which is preliminary data.</text>
</comment>